<feature type="transmembrane region" description="Helical" evidence="5">
    <location>
        <begin position="94"/>
        <end position="120"/>
    </location>
</feature>
<keyword evidence="2 5" id="KW-0812">Transmembrane</keyword>
<sequence length="217" mass="25456">MGDPRTYPKPSKFFSGGGTLAFAGSLLVIIAFASPYWLESYSNTHSEFVRLGLWEACFRDYRHPPYQYDEKFNGCHWYYSYKFQNIRDWLQPGWFMFVQAMMTLAVILLLLSLALISLVLMRYWIKYEVYILAGISALELIITGMIFLAVCVFGGMCFERSWLQYPMFNHLSWSFAFAVMAFILHGSASLCFLKEIFKAKERVRRMNTLVYNMQPRF</sequence>
<proteinExistence type="predicted"/>
<dbReference type="Proteomes" id="UP001235939">
    <property type="component" value="Chromosome 18"/>
</dbReference>
<evidence type="ECO:0000313" key="7">
    <source>
        <dbReference type="Proteomes" id="UP001235939"/>
    </source>
</evidence>
<dbReference type="PANTHER" id="PTHR21284">
    <property type="entry name" value="EG:80H7.2 PROTEIN"/>
    <property type="match status" value="1"/>
</dbReference>
<feature type="transmembrane region" description="Helical" evidence="5">
    <location>
        <begin position="20"/>
        <end position="38"/>
    </location>
</feature>
<accession>A0ABY6LGN1</accession>
<evidence type="ECO:0000256" key="1">
    <source>
        <dbReference type="ARBA" id="ARBA00004141"/>
    </source>
</evidence>
<feature type="transmembrane region" description="Helical" evidence="5">
    <location>
        <begin position="175"/>
        <end position="197"/>
    </location>
</feature>
<dbReference type="Gene3D" id="1.20.140.150">
    <property type="match status" value="1"/>
</dbReference>
<evidence type="ECO:0000256" key="4">
    <source>
        <dbReference type="ARBA" id="ARBA00023136"/>
    </source>
</evidence>
<keyword evidence="4 5" id="KW-0472">Membrane</keyword>
<organism evidence="6 7">
    <name type="scientific">Cordylochernes scorpioides</name>
    <dbReference type="NCBI Taxonomy" id="51811"/>
    <lineage>
        <taxon>Eukaryota</taxon>
        <taxon>Metazoa</taxon>
        <taxon>Ecdysozoa</taxon>
        <taxon>Arthropoda</taxon>
        <taxon>Chelicerata</taxon>
        <taxon>Arachnida</taxon>
        <taxon>Pseudoscorpiones</taxon>
        <taxon>Cheliferoidea</taxon>
        <taxon>Chernetidae</taxon>
        <taxon>Cordylochernes</taxon>
    </lineage>
</organism>
<dbReference type="EMBL" id="CP092880">
    <property type="protein sequence ID" value="UYV80228.1"/>
    <property type="molecule type" value="Genomic_DNA"/>
</dbReference>
<gene>
    <name evidence="6" type="ORF">LAZ67_18002087</name>
</gene>
<comment type="subcellular location">
    <subcellularLocation>
        <location evidence="1">Membrane</location>
        <topology evidence="1">Multi-pass membrane protein</topology>
    </subcellularLocation>
</comment>
<feature type="transmembrane region" description="Helical" evidence="5">
    <location>
        <begin position="129"/>
        <end position="155"/>
    </location>
</feature>
<evidence type="ECO:0000256" key="3">
    <source>
        <dbReference type="ARBA" id="ARBA00022989"/>
    </source>
</evidence>
<name>A0ABY6LGN1_9ARAC</name>
<evidence type="ECO:0000313" key="6">
    <source>
        <dbReference type="EMBL" id="UYV80228.1"/>
    </source>
</evidence>
<keyword evidence="3 5" id="KW-1133">Transmembrane helix</keyword>
<keyword evidence="7" id="KW-1185">Reference proteome</keyword>
<protein>
    <submittedName>
        <fullName evidence="6">Pck</fullName>
    </submittedName>
</protein>
<dbReference type="InterPro" id="IPR004031">
    <property type="entry name" value="PMP22/EMP/MP20/Claudin"/>
</dbReference>
<evidence type="ECO:0000256" key="5">
    <source>
        <dbReference type="SAM" id="Phobius"/>
    </source>
</evidence>
<reference evidence="6 7" key="1">
    <citation type="submission" date="2022-01" db="EMBL/GenBank/DDBJ databases">
        <title>A chromosomal length assembly of Cordylochernes scorpioides.</title>
        <authorList>
            <person name="Zeh D."/>
            <person name="Zeh J."/>
        </authorList>
    </citation>
    <scope>NUCLEOTIDE SEQUENCE [LARGE SCALE GENOMIC DNA]</scope>
    <source>
        <strain evidence="6">IN4F17</strain>
        <tissue evidence="6">Whole Body</tissue>
    </source>
</reference>
<dbReference type="PANTHER" id="PTHR21284:SF12">
    <property type="entry name" value="EG:80H7.2 PROTEIN"/>
    <property type="match status" value="1"/>
</dbReference>
<evidence type="ECO:0000256" key="2">
    <source>
        <dbReference type="ARBA" id="ARBA00022692"/>
    </source>
</evidence>
<dbReference type="Pfam" id="PF13903">
    <property type="entry name" value="Claudin_2"/>
    <property type="match status" value="1"/>
</dbReference>